<feature type="transmembrane region" description="Helical" evidence="5">
    <location>
        <begin position="238"/>
        <end position="259"/>
    </location>
</feature>
<dbReference type="STRING" id="824.CGRAC_1541"/>
<dbReference type="EMBL" id="ACYG01000032">
    <property type="protein sequence ID" value="EEV16381.1"/>
    <property type="molecule type" value="Genomic_DNA"/>
</dbReference>
<dbReference type="RefSeq" id="WP_005873357.1">
    <property type="nucleotide sequence ID" value="NZ_ACYG01000032.1"/>
</dbReference>
<evidence type="ECO:0000256" key="4">
    <source>
        <dbReference type="ARBA" id="ARBA00023136"/>
    </source>
</evidence>
<dbReference type="InterPro" id="IPR027417">
    <property type="entry name" value="P-loop_NTPase"/>
</dbReference>
<keyword evidence="3 5" id="KW-1133">Transmembrane helix</keyword>
<feature type="transmembrane region" description="Helical" evidence="5">
    <location>
        <begin position="265"/>
        <end position="285"/>
    </location>
</feature>
<comment type="subcellular location">
    <subcellularLocation>
        <location evidence="1">Membrane</location>
        <topology evidence="1">Multi-pass membrane protein</topology>
    </subcellularLocation>
</comment>
<dbReference type="Gene3D" id="3.40.50.300">
    <property type="entry name" value="P-loop containing nucleotide triphosphate hydrolases"/>
    <property type="match status" value="1"/>
</dbReference>
<protein>
    <recommendedName>
        <fullName evidence="6">G domain-containing protein</fullName>
    </recommendedName>
</protein>
<evidence type="ECO:0000259" key="6">
    <source>
        <dbReference type="Pfam" id="PF01926"/>
    </source>
</evidence>
<feature type="transmembrane region" description="Helical" evidence="5">
    <location>
        <begin position="319"/>
        <end position="336"/>
    </location>
</feature>
<accession>C8PLR9</accession>
<dbReference type="CDD" id="cd00882">
    <property type="entry name" value="Ras_like_GTPase"/>
    <property type="match status" value="1"/>
</dbReference>
<dbReference type="Pfam" id="PF05128">
    <property type="entry name" value="DUF697"/>
    <property type="match status" value="1"/>
</dbReference>
<dbReference type="OrthoDB" id="9255830at2"/>
<dbReference type="InterPro" id="IPR021147">
    <property type="entry name" value="DUF697"/>
</dbReference>
<evidence type="ECO:0000256" key="1">
    <source>
        <dbReference type="ARBA" id="ARBA00004141"/>
    </source>
</evidence>
<evidence type="ECO:0000256" key="2">
    <source>
        <dbReference type="ARBA" id="ARBA00022692"/>
    </source>
</evidence>
<dbReference type="PANTHER" id="PTHR11649:SF13">
    <property type="entry name" value="ENGB-TYPE G DOMAIN-CONTAINING PROTEIN"/>
    <property type="match status" value="1"/>
</dbReference>
<sequence>MEQNNSKAAQEGTAINLDIQELASKGKEIAGEISRDINQRLNVLIVGKTGVGKSTLINAIFGANVVKTGSGEPVSKEINEIKISDKFYIYDSKGLEMKDFEQTYADIENFLKENEQKSAQEQINFVWYCICESGRRVEEGDIKLFELIKSSGYPIAAVITKAQQDKDENGEKFSDIVKERLGADTVFRVRALAIRDDEGYVKKIMGLEELVEATYAGLPEGIRRAFAREQRVSKKIKFEAASGIVTKYSAMAAAIAVTPIPFSDIALLIPTQIAMITHITSIYGFNLDGKQIAELTVSFAAVAAGGFVARAAVGNFLKLIPAVGSVFGGAVSAAVASSTTKLMGNAYLAYLNDNFELIFKGDFDLIRNLTSGAIKEYFENTKTKE</sequence>
<gene>
    <name evidence="7" type="ORF">CAMGR0001_2079</name>
</gene>
<feature type="transmembrane region" description="Helical" evidence="5">
    <location>
        <begin position="292"/>
        <end position="313"/>
    </location>
</feature>
<evidence type="ECO:0000313" key="7">
    <source>
        <dbReference type="EMBL" id="EEV16381.1"/>
    </source>
</evidence>
<evidence type="ECO:0000313" key="8">
    <source>
        <dbReference type="Proteomes" id="UP000005709"/>
    </source>
</evidence>
<evidence type="ECO:0000256" key="3">
    <source>
        <dbReference type="ARBA" id="ARBA00022989"/>
    </source>
</evidence>
<dbReference type="PANTHER" id="PTHR11649">
    <property type="entry name" value="MSS1/TRME-RELATED GTP-BINDING PROTEIN"/>
    <property type="match status" value="1"/>
</dbReference>
<dbReference type="eggNOG" id="COG0218">
    <property type="taxonomic scope" value="Bacteria"/>
</dbReference>
<dbReference type="SUPFAM" id="SSF52540">
    <property type="entry name" value="P-loop containing nucleoside triphosphate hydrolases"/>
    <property type="match status" value="1"/>
</dbReference>
<proteinExistence type="predicted"/>
<evidence type="ECO:0000256" key="5">
    <source>
        <dbReference type="SAM" id="Phobius"/>
    </source>
</evidence>
<dbReference type="Proteomes" id="UP000005709">
    <property type="component" value="Unassembled WGS sequence"/>
</dbReference>
<dbReference type="GO" id="GO:0005525">
    <property type="term" value="F:GTP binding"/>
    <property type="evidence" value="ECO:0007669"/>
    <property type="project" value="InterPro"/>
</dbReference>
<dbReference type="Pfam" id="PF01926">
    <property type="entry name" value="MMR_HSR1"/>
    <property type="match status" value="1"/>
</dbReference>
<comment type="caution">
    <text evidence="7">The sequence shown here is derived from an EMBL/GenBank/DDBJ whole genome shotgun (WGS) entry which is preliminary data.</text>
</comment>
<dbReference type="InterPro" id="IPR006073">
    <property type="entry name" value="GTP-bd"/>
</dbReference>
<feature type="domain" description="G" evidence="6">
    <location>
        <begin position="43"/>
        <end position="161"/>
    </location>
</feature>
<dbReference type="GO" id="GO:0016020">
    <property type="term" value="C:membrane"/>
    <property type="evidence" value="ECO:0007669"/>
    <property type="project" value="UniProtKB-SubCell"/>
</dbReference>
<dbReference type="AlphaFoldDB" id="C8PLR9"/>
<organism evidence="7 8">
    <name type="scientific">Campylobacter gracilis RM3268</name>
    <dbReference type="NCBI Taxonomy" id="553220"/>
    <lineage>
        <taxon>Bacteria</taxon>
        <taxon>Pseudomonadati</taxon>
        <taxon>Campylobacterota</taxon>
        <taxon>Epsilonproteobacteria</taxon>
        <taxon>Campylobacterales</taxon>
        <taxon>Campylobacteraceae</taxon>
        <taxon>Campylobacter</taxon>
    </lineage>
</organism>
<keyword evidence="8" id="KW-1185">Reference proteome</keyword>
<keyword evidence="4 5" id="KW-0472">Membrane</keyword>
<reference evidence="7 8" key="1">
    <citation type="submission" date="2009-07" db="EMBL/GenBank/DDBJ databases">
        <authorList>
            <person name="Madupu R."/>
            <person name="Sebastian Y."/>
            <person name="Durkin A.S."/>
            <person name="Torralba M."/>
            <person name="Methe B."/>
            <person name="Sutton G.G."/>
            <person name="Strausberg R.L."/>
            <person name="Nelson K.E."/>
        </authorList>
    </citation>
    <scope>NUCLEOTIDE SEQUENCE [LARGE SCALE GENOMIC DNA]</scope>
    <source>
        <strain evidence="7 8">RM3268</strain>
    </source>
</reference>
<dbReference type="eggNOG" id="COG3597">
    <property type="taxonomic scope" value="Bacteria"/>
</dbReference>
<keyword evidence="2 5" id="KW-0812">Transmembrane</keyword>
<name>C8PLR9_9BACT</name>